<evidence type="ECO:0000256" key="7">
    <source>
        <dbReference type="ARBA" id="ARBA00023136"/>
    </source>
</evidence>
<evidence type="ECO:0000256" key="2">
    <source>
        <dbReference type="ARBA" id="ARBA00022448"/>
    </source>
</evidence>
<dbReference type="GO" id="GO:0032977">
    <property type="term" value="F:membrane insertase activity"/>
    <property type="evidence" value="ECO:0007669"/>
    <property type="project" value="InterPro"/>
</dbReference>
<reference evidence="13 14" key="1">
    <citation type="submission" date="2018-08" db="EMBL/GenBank/DDBJ databases">
        <title>A genome reference for cultivated species of the human gut microbiota.</title>
        <authorList>
            <person name="Zou Y."/>
            <person name="Xue W."/>
            <person name="Luo G."/>
        </authorList>
    </citation>
    <scope>NUCLEOTIDE SEQUENCE [LARGE SCALE GENOMIC DNA]</scope>
    <source>
        <strain evidence="13 14">AF22-12AC</strain>
    </source>
</reference>
<evidence type="ECO:0000256" key="8">
    <source>
        <dbReference type="ARBA" id="ARBA00023186"/>
    </source>
</evidence>
<evidence type="ECO:0000313" key="13">
    <source>
        <dbReference type="EMBL" id="RGS37637.1"/>
    </source>
</evidence>
<feature type="transmembrane region" description="Helical" evidence="11">
    <location>
        <begin position="103"/>
        <end position="125"/>
    </location>
</feature>
<dbReference type="InterPro" id="IPR001708">
    <property type="entry name" value="YidC/ALB3/OXA1/COX18"/>
</dbReference>
<dbReference type="Proteomes" id="UP000266172">
    <property type="component" value="Unassembled WGS sequence"/>
</dbReference>
<feature type="domain" description="Membrane insertase YidC/Oxa/ALB C-terminal" evidence="12">
    <location>
        <begin position="38"/>
        <end position="341"/>
    </location>
</feature>
<dbReference type="EMBL" id="QRVL01000014">
    <property type="protein sequence ID" value="RGS37637.1"/>
    <property type="molecule type" value="Genomic_DNA"/>
</dbReference>
<evidence type="ECO:0000256" key="10">
    <source>
        <dbReference type="SAM" id="MobiDB-lite"/>
    </source>
</evidence>
<evidence type="ECO:0000256" key="3">
    <source>
        <dbReference type="ARBA" id="ARBA00022475"/>
    </source>
</evidence>
<feature type="transmembrane region" description="Helical" evidence="11">
    <location>
        <begin position="32"/>
        <end position="55"/>
    </location>
</feature>
<evidence type="ECO:0000256" key="11">
    <source>
        <dbReference type="SAM" id="Phobius"/>
    </source>
</evidence>
<comment type="caution">
    <text evidence="13">The sequence shown here is derived from an EMBL/GenBank/DDBJ whole genome shotgun (WGS) entry which is preliminary data.</text>
</comment>
<feature type="transmembrane region" description="Helical" evidence="11">
    <location>
        <begin position="254"/>
        <end position="273"/>
    </location>
</feature>
<keyword evidence="5" id="KW-0653">Protein transport</keyword>
<evidence type="ECO:0000256" key="5">
    <source>
        <dbReference type="ARBA" id="ARBA00022927"/>
    </source>
</evidence>
<feature type="compositionally biased region" description="Low complexity" evidence="10">
    <location>
        <begin position="406"/>
        <end position="421"/>
    </location>
</feature>
<organism evidence="13 14">
    <name type="scientific">Roseburia hominis</name>
    <dbReference type="NCBI Taxonomy" id="301301"/>
    <lineage>
        <taxon>Bacteria</taxon>
        <taxon>Bacillati</taxon>
        <taxon>Bacillota</taxon>
        <taxon>Clostridia</taxon>
        <taxon>Lachnospirales</taxon>
        <taxon>Lachnospiraceae</taxon>
        <taxon>Roseburia</taxon>
    </lineage>
</organism>
<dbReference type="PANTHER" id="PTHR12428">
    <property type="entry name" value="OXA1"/>
    <property type="match status" value="1"/>
</dbReference>
<keyword evidence="8" id="KW-0143">Chaperone</keyword>
<dbReference type="GO" id="GO:0051205">
    <property type="term" value="P:protein insertion into membrane"/>
    <property type="evidence" value="ECO:0007669"/>
    <property type="project" value="TreeGrafter"/>
</dbReference>
<keyword evidence="2" id="KW-0813">Transport</keyword>
<dbReference type="PANTHER" id="PTHR12428:SF65">
    <property type="entry name" value="CYTOCHROME C OXIDASE ASSEMBLY PROTEIN COX18, MITOCHONDRIAL"/>
    <property type="match status" value="1"/>
</dbReference>
<gene>
    <name evidence="13" type="primary">yidC</name>
    <name evidence="13" type="ORF">DWX93_13670</name>
</gene>
<comment type="subcellular location">
    <subcellularLocation>
        <location evidence="1">Cell membrane</location>
        <topology evidence="1">Multi-pass membrane protein</topology>
    </subcellularLocation>
    <subcellularLocation>
        <location evidence="9">Membrane</location>
        <topology evidence="9">Multi-pass membrane protein</topology>
    </subcellularLocation>
</comment>
<comment type="similarity">
    <text evidence="9">Belongs to the OXA1/ALB3/YidC family.</text>
</comment>
<evidence type="ECO:0000256" key="9">
    <source>
        <dbReference type="RuleBase" id="RU003945"/>
    </source>
</evidence>
<feature type="transmembrane region" description="Helical" evidence="11">
    <location>
        <begin position="308"/>
        <end position="327"/>
    </location>
</feature>
<dbReference type="CDD" id="cd20070">
    <property type="entry name" value="5TM_YidC_Alb3"/>
    <property type="match status" value="1"/>
</dbReference>
<keyword evidence="3" id="KW-1003">Cell membrane</keyword>
<dbReference type="Pfam" id="PF02096">
    <property type="entry name" value="60KD_IMP"/>
    <property type="match status" value="1"/>
</dbReference>
<dbReference type="OMA" id="IYWIASS"/>
<sequence>MLLTAYDGAILGPIAKLLGWVMNGVYYLMDQIGIGNVGLSIIIFTIIIYLLLFPLTYKQQKFSKLSQKMQPELNAINKKYQGKKDQASMMAMQQETQAVYEKYGVSMMGSCVQMLIQMPLLFALYRVFMNVPAYVSGIKNLFTQPLGGNATSLVDGIMATEGYQDTMTNLVSTLKITTQPVANFTVSDPTAIANSIVDVTYKMNSSGWDALKDAFPALSSEISSTYETVSHVNNFFGMNISDTPLHVITSSFSAGAYLMVIAALLVPIISYLTQVLNIKLMPQATASGNDQSDAMAQQMKMMNRMMPLFSLVMCFTVPVGLGIYWIAGAVVRVVQQYFLNKHFEKMNLEDIIKKNQEKAKKKREKMGIAENQISNAAKMNTRQMVDANKKQLSSAEKELEIEKANAAKSKAKAGSMSAKANMVREFNERNNRK</sequence>
<dbReference type="GeneID" id="93725036"/>
<name>A0A395V4P0_9FIRM</name>
<keyword evidence="7 11" id="KW-0472">Membrane</keyword>
<dbReference type="GO" id="GO:0005886">
    <property type="term" value="C:plasma membrane"/>
    <property type="evidence" value="ECO:0007669"/>
    <property type="project" value="UniProtKB-SubCell"/>
</dbReference>
<dbReference type="InterPro" id="IPR047196">
    <property type="entry name" value="YidC_ALB_C"/>
</dbReference>
<accession>A0A395V4P0</accession>
<keyword evidence="4 9" id="KW-0812">Transmembrane</keyword>
<keyword evidence="6 11" id="KW-1133">Transmembrane helix</keyword>
<protein>
    <submittedName>
        <fullName evidence="13">Membrane protein insertase YidC</fullName>
    </submittedName>
</protein>
<dbReference type="GO" id="GO:0015031">
    <property type="term" value="P:protein transport"/>
    <property type="evidence" value="ECO:0007669"/>
    <property type="project" value="UniProtKB-KW"/>
</dbReference>
<evidence type="ECO:0000256" key="1">
    <source>
        <dbReference type="ARBA" id="ARBA00004651"/>
    </source>
</evidence>
<evidence type="ECO:0000256" key="6">
    <source>
        <dbReference type="ARBA" id="ARBA00022989"/>
    </source>
</evidence>
<feature type="region of interest" description="Disordered" evidence="10">
    <location>
        <begin position="406"/>
        <end position="433"/>
    </location>
</feature>
<dbReference type="InterPro" id="IPR028055">
    <property type="entry name" value="YidC/Oxa/ALB_C"/>
</dbReference>
<evidence type="ECO:0000313" key="14">
    <source>
        <dbReference type="Proteomes" id="UP000266172"/>
    </source>
</evidence>
<evidence type="ECO:0000259" key="12">
    <source>
        <dbReference type="Pfam" id="PF02096"/>
    </source>
</evidence>
<evidence type="ECO:0000256" key="4">
    <source>
        <dbReference type="ARBA" id="ARBA00022692"/>
    </source>
</evidence>
<dbReference type="NCBIfam" id="TIGR03592">
    <property type="entry name" value="yidC_oxa1_cterm"/>
    <property type="match status" value="1"/>
</dbReference>
<dbReference type="RefSeq" id="WP_014081353.1">
    <property type="nucleotide sequence ID" value="NZ_CAKMUY010000006.1"/>
</dbReference>
<dbReference type="AlphaFoldDB" id="A0A395V4P0"/>
<proteinExistence type="inferred from homology"/>